<feature type="non-terminal residue" evidence="2">
    <location>
        <position position="618"/>
    </location>
</feature>
<protein>
    <submittedName>
        <fullName evidence="2">Uncharacterized protein</fullName>
    </submittedName>
</protein>
<reference evidence="2 3" key="1">
    <citation type="journal article" date="2015" name="Environ. Microbiol.">
        <title>Metagenome sequence of Elaphomyces granulatus from sporocarp tissue reveals Ascomycota ectomycorrhizal fingerprints of genome expansion and a Proteobacteria-rich microbiome.</title>
        <authorList>
            <person name="Quandt C.A."/>
            <person name="Kohler A."/>
            <person name="Hesse C.N."/>
            <person name="Sharpton T.J."/>
            <person name="Martin F."/>
            <person name="Spatafora J.W."/>
        </authorList>
    </citation>
    <scope>NUCLEOTIDE SEQUENCE [LARGE SCALE GENOMIC DNA]</scope>
    <source>
        <strain evidence="2 3">OSC145934</strain>
    </source>
</reference>
<gene>
    <name evidence="2" type="ORF">Egran_00846</name>
</gene>
<evidence type="ECO:0000313" key="3">
    <source>
        <dbReference type="Proteomes" id="UP000243515"/>
    </source>
</evidence>
<feature type="compositionally biased region" description="Polar residues" evidence="1">
    <location>
        <begin position="15"/>
        <end position="25"/>
    </location>
</feature>
<organism evidence="2 3">
    <name type="scientific">Elaphomyces granulatus</name>
    <dbReference type="NCBI Taxonomy" id="519963"/>
    <lineage>
        <taxon>Eukaryota</taxon>
        <taxon>Fungi</taxon>
        <taxon>Dikarya</taxon>
        <taxon>Ascomycota</taxon>
        <taxon>Pezizomycotina</taxon>
        <taxon>Eurotiomycetes</taxon>
        <taxon>Eurotiomycetidae</taxon>
        <taxon>Eurotiales</taxon>
        <taxon>Elaphomycetaceae</taxon>
        <taxon>Elaphomyces</taxon>
    </lineage>
</organism>
<feature type="region of interest" description="Disordered" evidence="1">
    <location>
        <begin position="1"/>
        <end position="32"/>
    </location>
</feature>
<feature type="compositionally biased region" description="Basic and acidic residues" evidence="1">
    <location>
        <begin position="545"/>
        <end position="561"/>
    </location>
</feature>
<dbReference type="AlphaFoldDB" id="A0A232M4P5"/>
<dbReference type="Proteomes" id="UP000243515">
    <property type="component" value="Unassembled WGS sequence"/>
</dbReference>
<dbReference type="EMBL" id="NPHW01002474">
    <property type="protein sequence ID" value="OXV11395.1"/>
    <property type="molecule type" value="Genomic_DNA"/>
</dbReference>
<name>A0A232M4P5_9EURO</name>
<accession>A0A232M4P5</accession>
<comment type="caution">
    <text evidence="2">The sequence shown here is derived from an EMBL/GenBank/DDBJ whole genome shotgun (WGS) entry which is preliminary data.</text>
</comment>
<proteinExistence type="predicted"/>
<evidence type="ECO:0000313" key="2">
    <source>
        <dbReference type="EMBL" id="OXV11395.1"/>
    </source>
</evidence>
<feature type="region of interest" description="Disordered" evidence="1">
    <location>
        <begin position="64"/>
        <end position="88"/>
    </location>
</feature>
<feature type="region of interest" description="Disordered" evidence="1">
    <location>
        <begin position="469"/>
        <end position="521"/>
    </location>
</feature>
<feature type="region of interest" description="Disordered" evidence="1">
    <location>
        <begin position="542"/>
        <end position="604"/>
    </location>
</feature>
<dbReference type="OrthoDB" id="5986190at2759"/>
<sequence length="618" mass="69364">MDPQEATKGCHILSTPVNTEPQNPDNKGFLPQMHDIPEVVHQPRVDRKNLIAHSQVVHRPSVDLDKGPEITVSPLQDEEPPEDEEPIPPIKLMPSHYEPINARRKQGKQAYWPSLDGVAIDVALSHFDKKTRAAFLTREAVRIFDLNLETLHITTPGKRYTISDPLEKARITLSGRYVAVWGFCQQQKKKMFYFRDVEKEGDDLGNANSEDIGLLRSVAISPQGVVALVRRDDILIKRTQCYGSTPLKLFPDNGQVFAHAAFNDGGTLLFAWAYGYKGESLRVWKVGDSLSWHSVACYLSEGRGAPETKVIPYNTGMGCVVAGPNQRVFLVGTPKKIDVRRRDVELKNLETGCVFEDYSFVALRRKGLWPRQKWFLREYQIEHQDTTDLLHKGPELCDLVSKPGTSSQLRIIRVPESKVIAVICNLDGIELVNFVPKHDDRTVYPDAPSLPAWNNERYESKLANHTNSGYASAEHNQSEHMRSTGDLQSQNFMGSGYESARNSASEDGHDPRDELGDTKTVSSHASCLPAWNNERYISELANPTDSEHTSAKYNKSEHMRSTGDPQSQIFVDSGYESARNNISEDAQDPRDESDGTRTVYSDASSLPTLNNECYISEL</sequence>
<evidence type="ECO:0000256" key="1">
    <source>
        <dbReference type="SAM" id="MobiDB-lite"/>
    </source>
</evidence>
<feature type="compositionally biased region" description="Basic and acidic residues" evidence="1">
    <location>
        <begin position="504"/>
        <end position="517"/>
    </location>
</feature>
<feature type="compositionally biased region" description="Acidic residues" evidence="1">
    <location>
        <begin position="76"/>
        <end position="86"/>
    </location>
</feature>
<keyword evidence="3" id="KW-1185">Reference proteome</keyword>